<dbReference type="FunFam" id="3.40.50.150:FF:000023">
    <property type="entry name" value="Ribosomal RNA small subunit methyltransferase A"/>
    <property type="match status" value="1"/>
</dbReference>
<dbReference type="KEGG" id="abam:B1s21122_05550"/>
<feature type="binding site" evidence="7 8">
    <location>
        <position position="55"/>
    </location>
    <ligand>
        <name>S-adenosyl-L-methionine</name>
        <dbReference type="ChEBI" id="CHEBI:59789"/>
    </ligand>
</feature>
<reference evidence="11" key="1">
    <citation type="submission" date="2016-10" db="EMBL/GenBank/DDBJ databases">
        <title>High microdiversification within the ubiquitous acI lineage of Actinobacteria.</title>
        <authorList>
            <person name="Neuenschwander S.M."/>
            <person name="Salcher M."/>
            <person name="Ghai R."/>
            <person name="Pernthaler J."/>
        </authorList>
    </citation>
    <scope>NUCLEOTIDE SEQUENCE [LARGE SCALE GENOMIC DNA]</scope>
</reference>
<feature type="binding site" evidence="7 8">
    <location>
        <position position="30"/>
    </location>
    <ligand>
        <name>S-adenosyl-L-methionine</name>
        <dbReference type="ChEBI" id="CHEBI:59789"/>
    </ligand>
</feature>
<evidence type="ECO:0000256" key="1">
    <source>
        <dbReference type="ARBA" id="ARBA00022490"/>
    </source>
</evidence>
<keyword evidence="2 7" id="KW-0698">rRNA processing</keyword>
<dbReference type="AlphaFoldDB" id="A0A249JZ42"/>
<dbReference type="PROSITE" id="PS01131">
    <property type="entry name" value="RRNA_A_DIMETH"/>
    <property type="match status" value="1"/>
</dbReference>
<dbReference type="CDD" id="cd02440">
    <property type="entry name" value="AdoMet_MTases"/>
    <property type="match status" value="1"/>
</dbReference>
<evidence type="ECO:0000256" key="6">
    <source>
        <dbReference type="ARBA" id="ARBA00022884"/>
    </source>
</evidence>
<dbReference type="Gene3D" id="3.40.50.150">
    <property type="entry name" value="Vaccinia Virus protein VP39"/>
    <property type="match status" value="1"/>
</dbReference>
<gene>
    <name evidence="7" type="primary">rsmA</name>
    <name evidence="7" type="synonym">ksgA</name>
    <name evidence="10" type="ORF">B1s21122_05550</name>
</gene>
<dbReference type="HAMAP" id="MF_00607">
    <property type="entry name" value="16SrRNA_methyltr_A"/>
    <property type="match status" value="1"/>
</dbReference>
<dbReference type="InterPro" id="IPR029063">
    <property type="entry name" value="SAM-dependent_MTases_sf"/>
</dbReference>
<dbReference type="InterPro" id="IPR011530">
    <property type="entry name" value="rRNA_adenine_dimethylase"/>
</dbReference>
<feature type="binding site" evidence="7 8">
    <location>
        <position position="122"/>
    </location>
    <ligand>
        <name>S-adenosyl-L-methionine</name>
        <dbReference type="ChEBI" id="CHEBI:59789"/>
    </ligand>
</feature>
<dbReference type="PROSITE" id="PS51689">
    <property type="entry name" value="SAM_RNA_A_N6_MT"/>
    <property type="match status" value="1"/>
</dbReference>
<comment type="function">
    <text evidence="7">Specifically dimethylates two adjacent adenosines (A1518 and A1519) in the loop of a conserved hairpin near the 3'-end of 16S rRNA in the 30S particle. May play a critical role in biogenesis of 30S subunits.</text>
</comment>
<dbReference type="OrthoDB" id="9814755at2"/>
<feature type="binding site" evidence="7 8">
    <location>
        <position position="105"/>
    </location>
    <ligand>
        <name>S-adenosyl-L-methionine</name>
        <dbReference type="ChEBI" id="CHEBI:59789"/>
    </ligand>
</feature>
<comment type="similarity">
    <text evidence="7">Belongs to the class I-like SAM-binding methyltransferase superfamily. rRNA adenine N(6)-methyltransferase family. RsmA subfamily.</text>
</comment>
<keyword evidence="3 7" id="KW-0489">Methyltransferase</keyword>
<dbReference type="SMART" id="SM00650">
    <property type="entry name" value="rADc"/>
    <property type="match status" value="1"/>
</dbReference>
<keyword evidence="11" id="KW-1185">Reference proteome</keyword>
<dbReference type="Gene3D" id="1.10.8.100">
    <property type="entry name" value="Ribosomal RNA adenine dimethylase-like, domain 2"/>
    <property type="match status" value="1"/>
</dbReference>
<comment type="subcellular location">
    <subcellularLocation>
        <location evidence="7">Cytoplasm</location>
    </subcellularLocation>
</comment>
<dbReference type="GO" id="GO:0052908">
    <property type="term" value="F:16S rRNA (adenine(1518)-N(6)/adenine(1519)-N(6))-dimethyltransferase activity"/>
    <property type="evidence" value="ECO:0007669"/>
    <property type="project" value="UniProtKB-EC"/>
</dbReference>
<dbReference type="NCBIfam" id="TIGR00755">
    <property type="entry name" value="ksgA"/>
    <property type="match status" value="1"/>
</dbReference>
<dbReference type="InterPro" id="IPR001737">
    <property type="entry name" value="KsgA/Erm"/>
</dbReference>
<sequence>MKTLLGAVEIRELAKELDLKPTKKLGQNFVVDANTCRKIVKLAQVSEGDIALEIGPGLGSLTLALLENAHQVLAVEIDDRLANQLPITVEKHGFDSKNLIVLNQDAMGLMQLPTKPTVLVANLPYNISVPVLLNLLERFPSINRGVVMVQSEVAYRLAAKPGNKQYGSPTAKANWWVDLEMAGSVGRSVFWPVPNVDSSLVSFVRHAPLGDERQRSATFSIIDQAFAKRRKMMRSAIADLFEGEAEDNLIAAGIDPTIRGEALAVEQFFQIGEQLLAHNSRK</sequence>
<evidence type="ECO:0000256" key="8">
    <source>
        <dbReference type="PROSITE-ProRule" id="PRU01026"/>
    </source>
</evidence>
<evidence type="ECO:0000313" key="11">
    <source>
        <dbReference type="Proteomes" id="UP000217153"/>
    </source>
</evidence>
<dbReference type="Proteomes" id="UP000217153">
    <property type="component" value="Chromosome"/>
</dbReference>
<keyword evidence="6 7" id="KW-0694">RNA-binding</keyword>
<evidence type="ECO:0000256" key="7">
    <source>
        <dbReference type="HAMAP-Rule" id="MF_00607"/>
    </source>
</evidence>
<accession>A0A249JZ42</accession>
<name>A0A249JZ42_9ACTN</name>
<evidence type="ECO:0000313" key="10">
    <source>
        <dbReference type="EMBL" id="ASY09776.1"/>
    </source>
</evidence>
<dbReference type="InterPro" id="IPR023165">
    <property type="entry name" value="rRNA_Ade_diMease-like_C"/>
</dbReference>
<keyword evidence="4 7" id="KW-0808">Transferase</keyword>
<dbReference type="PANTHER" id="PTHR11727:SF7">
    <property type="entry name" value="DIMETHYLADENOSINE TRANSFERASE-RELATED"/>
    <property type="match status" value="1"/>
</dbReference>
<organism evidence="10 11">
    <name type="scientific">Candidatus Nanopelagicus limnae</name>
    <dbReference type="NCBI Taxonomy" id="1884634"/>
    <lineage>
        <taxon>Bacteria</taxon>
        <taxon>Bacillati</taxon>
        <taxon>Actinomycetota</taxon>
        <taxon>Actinomycetes</taxon>
        <taxon>Candidatus Nanopelagicales</taxon>
        <taxon>Candidatus Nanopelagicaceae</taxon>
        <taxon>Candidatus Nanopelagicus</taxon>
    </lineage>
</organism>
<dbReference type="GO" id="GO:0003723">
    <property type="term" value="F:RNA binding"/>
    <property type="evidence" value="ECO:0007669"/>
    <property type="project" value="UniProtKB-UniRule"/>
</dbReference>
<dbReference type="GO" id="GO:0005829">
    <property type="term" value="C:cytosol"/>
    <property type="evidence" value="ECO:0007669"/>
    <property type="project" value="TreeGrafter"/>
</dbReference>
<keyword evidence="1 7" id="KW-0963">Cytoplasm</keyword>
<feature type="domain" description="Ribosomal RNA adenine methylase transferase N-terminal" evidence="9">
    <location>
        <begin position="35"/>
        <end position="207"/>
    </location>
</feature>
<evidence type="ECO:0000256" key="2">
    <source>
        <dbReference type="ARBA" id="ARBA00022552"/>
    </source>
</evidence>
<evidence type="ECO:0000256" key="3">
    <source>
        <dbReference type="ARBA" id="ARBA00022603"/>
    </source>
</evidence>
<proteinExistence type="inferred from homology"/>
<dbReference type="EMBL" id="CP016768">
    <property type="protein sequence ID" value="ASY09776.1"/>
    <property type="molecule type" value="Genomic_DNA"/>
</dbReference>
<dbReference type="PANTHER" id="PTHR11727">
    <property type="entry name" value="DIMETHYLADENOSINE TRANSFERASE"/>
    <property type="match status" value="1"/>
</dbReference>
<feature type="binding site" evidence="7 8">
    <location>
        <position position="28"/>
    </location>
    <ligand>
        <name>S-adenosyl-L-methionine</name>
        <dbReference type="ChEBI" id="CHEBI:59789"/>
    </ligand>
</feature>
<dbReference type="Pfam" id="PF00398">
    <property type="entry name" value="RrnaAD"/>
    <property type="match status" value="1"/>
</dbReference>
<evidence type="ECO:0000256" key="5">
    <source>
        <dbReference type="ARBA" id="ARBA00022691"/>
    </source>
</evidence>
<dbReference type="EC" id="2.1.1.182" evidence="7"/>
<dbReference type="RefSeq" id="WP_095681081.1">
    <property type="nucleotide sequence ID" value="NZ_CP016768.2"/>
</dbReference>
<dbReference type="InterPro" id="IPR020596">
    <property type="entry name" value="rRNA_Ade_Mease_Trfase_CS"/>
</dbReference>
<feature type="binding site" evidence="7 8">
    <location>
        <position position="76"/>
    </location>
    <ligand>
        <name>S-adenosyl-L-methionine</name>
        <dbReference type="ChEBI" id="CHEBI:59789"/>
    </ligand>
</feature>
<protein>
    <recommendedName>
        <fullName evidence="7">Ribosomal RNA small subunit methyltransferase A</fullName>
        <ecNumber evidence="7">2.1.1.182</ecNumber>
    </recommendedName>
    <alternativeName>
        <fullName evidence="7">16S rRNA (adenine(1518)-N(6)/adenine(1519)-N(6))-dimethyltransferase</fullName>
    </alternativeName>
    <alternativeName>
        <fullName evidence="7">16S rRNA dimethyladenosine transferase</fullName>
    </alternativeName>
    <alternativeName>
        <fullName evidence="7">16S rRNA dimethylase</fullName>
    </alternativeName>
    <alternativeName>
        <fullName evidence="7">S-adenosylmethionine-6-N', N'-adenosyl(rRNA) dimethyltransferase</fullName>
    </alternativeName>
</protein>
<comment type="catalytic activity">
    <reaction evidence="7">
        <text>adenosine(1518)/adenosine(1519) in 16S rRNA + 4 S-adenosyl-L-methionine = N(6)-dimethyladenosine(1518)/N(6)-dimethyladenosine(1519) in 16S rRNA + 4 S-adenosyl-L-homocysteine + 4 H(+)</text>
        <dbReference type="Rhea" id="RHEA:19609"/>
        <dbReference type="Rhea" id="RHEA-COMP:10232"/>
        <dbReference type="Rhea" id="RHEA-COMP:10233"/>
        <dbReference type="ChEBI" id="CHEBI:15378"/>
        <dbReference type="ChEBI" id="CHEBI:57856"/>
        <dbReference type="ChEBI" id="CHEBI:59789"/>
        <dbReference type="ChEBI" id="CHEBI:74411"/>
        <dbReference type="ChEBI" id="CHEBI:74493"/>
        <dbReference type="EC" id="2.1.1.182"/>
    </reaction>
</comment>
<evidence type="ECO:0000256" key="4">
    <source>
        <dbReference type="ARBA" id="ARBA00022679"/>
    </source>
</evidence>
<dbReference type="SUPFAM" id="SSF53335">
    <property type="entry name" value="S-adenosyl-L-methionine-dependent methyltransferases"/>
    <property type="match status" value="1"/>
</dbReference>
<dbReference type="InterPro" id="IPR020598">
    <property type="entry name" value="rRNA_Ade_methylase_Trfase_N"/>
</dbReference>
<keyword evidence="5 7" id="KW-0949">S-adenosyl-L-methionine</keyword>
<evidence type="ECO:0000259" key="9">
    <source>
        <dbReference type="SMART" id="SM00650"/>
    </source>
</evidence>